<gene>
    <name evidence="4" type="ORF">GGR23_000950</name>
</gene>
<evidence type="ECO:0000256" key="2">
    <source>
        <dbReference type="ARBA" id="ARBA00023315"/>
    </source>
</evidence>
<accession>A0A7W6NJI8</accession>
<sequence>MRDDILIRAARLDDAEGICALQSMPGYRHGTLRLPHPTLESVRSRLSKPDPDQTLLVAEAGGLILGNAGLRRLSGRRAHAGEIGMGVRDDRRGQGIGTRLLEALLDLADNWLDLRRLELTVFTDNEAAIGLYRKAGFEEEGILRDYAFRAGRHADVLAMARLRRP</sequence>
<organism evidence="4 5">
    <name type="scientific">Gellertiella hungarica</name>
    <dbReference type="NCBI Taxonomy" id="1572859"/>
    <lineage>
        <taxon>Bacteria</taxon>
        <taxon>Pseudomonadati</taxon>
        <taxon>Pseudomonadota</taxon>
        <taxon>Alphaproteobacteria</taxon>
        <taxon>Hyphomicrobiales</taxon>
        <taxon>Rhizobiaceae</taxon>
        <taxon>Gellertiella</taxon>
    </lineage>
</organism>
<dbReference type="PROSITE" id="PS51186">
    <property type="entry name" value="GNAT"/>
    <property type="match status" value="1"/>
</dbReference>
<dbReference type="Proteomes" id="UP000528286">
    <property type="component" value="Unassembled WGS sequence"/>
</dbReference>
<dbReference type="Gene3D" id="3.40.630.30">
    <property type="match status" value="1"/>
</dbReference>
<keyword evidence="5" id="KW-1185">Reference proteome</keyword>
<dbReference type="InterPro" id="IPR050832">
    <property type="entry name" value="Bact_Acetyltransf"/>
</dbReference>
<dbReference type="AlphaFoldDB" id="A0A7W6NJI8"/>
<feature type="domain" description="N-acetyltransferase" evidence="3">
    <location>
        <begin position="5"/>
        <end position="164"/>
    </location>
</feature>
<comment type="caution">
    <text evidence="4">The sequence shown here is derived from an EMBL/GenBank/DDBJ whole genome shotgun (WGS) entry which is preliminary data.</text>
</comment>
<dbReference type="EC" id="2.3.1.-" evidence="4"/>
<dbReference type="Pfam" id="PF00583">
    <property type="entry name" value="Acetyltransf_1"/>
    <property type="match status" value="1"/>
</dbReference>
<evidence type="ECO:0000313" key="5">
    <source>
        <dbReference type="Proteomes" id="UP000528286"/>
    </source>
</evidence>
<keyword evidence="2 4" id="KW-0012">Acyltransferase</keyword>
<dbReference type="PANTHER" id="PTHR43877">
    <property type="entry name" value="AMINOALKYLPHOSPHONATE N-ACETYLTRANSFERASE-RELATED-RELATED"/>
    <property type="match status" value="1"/>
</dbReference>
<dbReference type="EMBL" id="JACIEZ010000002">
    <property type="protein sequence ID" value="MBB4063773.1"/>
    <property type="molecule type" value="Genomic_DNA"/>
</dbReference>
<name>A0A7W6NJI8_9HYPH</name>
<dbReference type="PANTHER" id="PTHR43877:SF2">
    <property type="entry name" value="AMINOALKYLPHOSPHONATE N-ACETYLTRANSFERASE-RELATED"/>
    <property type="match status" value="1"/>
</dbReference>
<dbReference type="InterPro" id="IPR000182">
    <property type="entry name" value="GNAT_dom"/>
</dbReference>
<keyword evidence="1 4" id="KW-0808">Transferase</keyword>
<evidence type="ECO:0000259" key="3">
    <source>
        <dbReference type="PROSITE" id="PS51186"/>
    </source>
</evidence>
<reference evidence="4 5" key="1">
    <citation type="submission" date="2020-08" db="EMBL/GenBank/DDBJ databases">
        <title>Genomic Encyclopedia of Type Strains, Phase IV (KMG-IV): sequencing the most valuable type-strain genomes for metagenomic binning, comparative biology and taxonomic classification.</title>
        <authorList>
            <person name="Goeker M."/>
        </authorList>
    </citation>
    <scope>NUCLEOTIDE SEQUENCE [LARGE SCALE GENOMIC DNA]</scope>
    <source>
        <strain evidence="4 5">DSM 29853</strain>
    </source>
</reference>
<proteinExistence type="predicted"/>
<evidence type="ECO:0000256" key="1">
    <source>
        <dbReference type="ARBA" id="ARBA00022679"/>
    </source>
</evidence>
<protein>
    <submittedName>
        <fullName evidence="4">Putative acetyltransferase</fullName>
        <ecNumber evidence="4">2.3.1.-</ecNumber>
    </submittedName>
</protein>
<dbReference type="InterPro" id="IPR016181">
    <property type="entry name" value="Acyl_CoA_acyltransferase"/>
</dbReference>
<evidence type="ECO:0000313" key="4">
    <source>
        <dbReference type="EMBL" id="MBB4063773.1"/>
    </source>
</evidence>
<dbReference type="SUPFAM" id="SSF55729">
    <property type="entry name" value="Acyl-CoA N-acyltransferases (Nat)"/>
    <property type="match status" value="1"/>
</dbReference>
<dbReference type="GO" id="GO:0016747">
    <property type="term" value="F:acyltransferase activity, transferring groups other than amino-acyl groups"/>
    <property type="evidence" value="ECO:0007669"/>
    <property type="project" value="InterPro"/>
</dbReference>